<comment type="caution">
    <text evidence="3">The sequence shown here is derived from an EMBL/GenBank/DDBJ whole genome shotgun (WGS) entry which is preliminary data.</text>
</comment>
<name>A0A4U0R8B4_9RHOB</name>
<dbReference type="AlphaFoldDB" id="A0A4U0R8B4"/>
<evidence type="ECO:0000256" key="2">
    <source>
        <dbReference type="ARBA" id="ARBA00022803"/>
    </source>
</evidence>
<evidence type="ECO:0000256" key="1">
    <source>
        <dbReference type="ARBA" id="ARBA00022737"/>
    </source>
</evidence>
<protein>
    <submittedName>
        <fullName evidence="3">Tetratricopeptide repeat protein</fullName>
    </submittedName>
</protein>
<accession>A0A4U0R8B4</accession>
<gene>
    <name evidence="3" type="ORF">FA740_09695</name>
</gene>
<dbReference type="Pfam" id="PF13432">
    <property type="entry name" value="TPR_16"/>
    <property type="match status" value="1"/>
</dbReference>
<dbReference type="PANTHER" id="PTHR45586">
    <property type="entry name" value="TPR REPEAT-CONTAINING PROTEIN PA4667"/>
    <property type="match status" value="1"/>
</dbReference>
<keyword evidence="1" id="KW-0677">Repeat</keyword>
<dbReference type="InterPro" id="IPR051012">
    <property type="entry name" value="CellSynth/LPSAsmb/PSIAsmb"/>
</dbReference>
<keyword evidence="4" id="KW-1185">Reference proteome</keyword>
<proteinExistence type="predicted"/>
<reference evidence="3 4" key="1">
    <citation type="submission" date="2019-04" db="EMBL/GenBank/DDBJ databases">
        <authorList>
            <person name="Li J."/>
        </authorList>
    </citation>
    <scope>NUCLEOTIDE SEQUENCE [LARGE SCALE GENOMIC DNA]</scope>
    <source>
        <strain evidence="3 4">CCTCC AB2016182</strain>
    </source>
</reference>
<dbReference type="OrthoDB" id="7060708at2"/>
<dbReference type="Proteomes" id="UP000306223">
    <property type="component" value="Unassembled WGS sequence"/>
</dbReference>
<evidence type="ECO:0000313" key="4">
    <source>
        <dbReference type="Proteomes" id="UP000306223"/>
    </source>
</evidence>
<dbReference type="Gene3D" id="1.25.40.10">
    <property type="entry name" value="Tetratricopeptide repeat domain"/>
    <property type="match status" value="1"/>
</dbReference>
<keyword evidence="2" id="KW-0802">TPR repeat</keyword>
<organism evidence="3 4">
    <name type="scientific">Paracoccus hibiscisoli</name>
    <dbReference type="NCBI Taxonomy" id="2023261"/>
    <lineage>
        <taxon>Bacteria</taxon>
        <taxon>Pseudomonadati</taxon>
        <taxon>Pseudomonadota</taxon>
        <taxon>Alphaproteobacteria</taxon>
        <taxon>Rhodobacterales</taxon>
        <taxon>Paracoccaceae</taxon>
        <taxon>Paracoccus</taxon>
    </lineage>
</organism>
<sequence length="736" mass="83647">MTGTQGKLIAFRADRMGGRLIALLNTLRFARSYDLPFVVYWRDSDGLGDGSELFHPDFVRDHFIDKPTYRQMKESATAIGTVIHSQTREAFLQHLEGGMHVLLDPPFDVLRLPFEDEAQVARTFRAVVDDLPLNPVLAQHLDALRDQLRDGRRTVSYHIRRGDLTSDMRAMNRAWPNKFVPDEFFETHIRANLEGDGTRTILFSDNQAVLDRYTGMFPGLLTFVRIADTSALTEVQRDALELFAMSLSDLIVAPPSSAFSSTAKTIGGGDFRDVESQITPEARHEALDLLAARLRDEPHLFANEGEIGQYLVYACEHLVKTGRRAEFIRIARQHIEGGLNIAFVHAMTVREMYFDGQYQQICDLRAAIDRGFVAFQRSFAQVALYHGLALLMLGRREAGLEQITSAFWHEPVEGEINALAGLLRAQGDFDDSNFWITDPEIERLFPNRFVVDHVRTYYTPLIDAGVLEFERMVPTNRVMVWEWPDFTRSDLRGHYKFRGHFRTILRILERRVWSPDLKPHFDSFTGMIALREGDLDQAEAMLTEAIAAKPQVAIFHKRLAELRHEQDRHLEALAAMDEAIRLAPRASILRALRALFQMRAGDTPGAAEALVALMDEGRLLFPSILFLAADAAQAADRVPDAIRLLERGLALAPLNWRRQCDLAQMKADQGDDAGARAVLDWTLQWADDHPPLVMLNTDLLIRAGHRNEALSRLQRLIKRYPDKQQYARRHARLSKG</sequence>
<evidence type="ECO:0000313" key="3">
    <source>
        <dbReference type="EMBL" id="TJZ84394.1"/>
    </source>
</evidence>
<dbReference type="Gene3D" id="3.40.50.11350">
    <property type="match status" value="1"/>
</dbReference>
<dbReference type="EMBL" id="SUNH01000012">
    <property type="protein sequence ID" value="TJZ84394.1"/>
    <property type="molecule type" value="Genomic_DNA"/>
</dbReference>
<dbReference type="PANTHER" id="PTHR45586:SF1">
    <property type="entry name" value="LIPOPOLYSACCHARIDE ASSEMBLY PROTEIN B"/>
    <property type="match status" value="1"/>
</dbReference>
<dbReference type="RefSeq" id="WP_136856572.1">
    <property type="nucleotide sequence ID" value="NZ_SUNH01000012.1"/>
</dbReference>
<dbReference type="InterPro" id="IPR011990">
    <property type="entry name" value="TPR-like_helical_dom_sf"/>
</dbReference>
<dbReference type="SUPFAM" id="SSF48452">
    <property type="entry name" value="TPR-like"/>
    <property type="match status" value="2"/>
</dbReference>